<dbReference type="STRING" id="333673.A0A3M0L1Q0"/>
<dbReference type="AlphaFoldDB" id="A0A3M0L1Q0"/>
<reference evidence="1 2" key="1">
    <citation type="submission" date="2018-07" db="EMBL/GenBank/DDBJ databases">
        <title>A high quality draft genome assembly of the barn swallow (H. rustica rustica).</title>
        <authorList>
            <person name="Formenti G."/>
            <person name="Chiara M."/>
            <person name="Poveda L."/>
            <person name="Francoijs K.-J."/>
            <person name="Bonisoli-Alquati A."/>
            <person name="Canova L."/>
            <person name="Gianfranceschi L."/>
            <person name="Horner D.S."/>
            <person name="Saino N."/>
        </authorList>
    </citation>
    <scope>NUCLEOTIDE SEQUENCE [LARGE SCALE GENOMIC DNA]</scope>
    <source>
        <strain evidence="1">Chelidonia</strain>
        <tissue evidence="1">Blood</tissue>
    </source>
</reference>
<protein>
    <submittedName>
        <fullName evidence="1">Uncharacterized protein</fullName>
    </submittedName>
</protein>
<name>A0A3M0L1Q0_HIRRU</name>
<sequence>MGSRGQASDTQTRTHILSVLGEGSFVAFVEPKEIEFQDKDKKLGNHKSDGVRLLVLHGTLSRSHTLNLRVLQNPPELCQAGAVTTSLKSVLQCPTSPSPLGEELSPDTQPKYPLTQLQAMPLGPVSGYQREDISVCPSSSLLVRKLYTAVRLLKIASDVEVILRTSVIQAVHTDSDKIGQVEVSKVQSFHTDVLRFGKTFNFKTAVMIQAKDKSGPVSSLSQ</sequence>
<dbReference type="Proteomes" id="UP000269221">
    <property type="component" value="Unassembled WGS sequence"/>
</dbReference>
<accession>A0A3M0L1Q0</accession>
<comment type="caution">
    <text evidence="1">The sequence shown here is derived from an EMBL/GenBank/DDBJ whole genome shotgun (WGS) entry which is preliminary data.</text>
</comment>
<evidence type="ECO:0000313" key="2">
    <source>
        <dbReference type="Proteomes" id="UP000269221"/>
    </source>
</evidence>
<keyword evidence="2" id="KW-1185">Reference proteome</keyword>
<organism evidence="1 2">
    <name type="scientific">Hirundo rustica rustica</name>
    <dbReference type="NCBI Taxonomy" id="333673"/>
    <lineage>
        <taxon>Eukaryota</taxon>
        <taxon>Metazoa</taxon>
        <taxon>Chordata</taxon>
        <taxon>Craniata</taxon>
        <taxon>Vertebrata</taxon>
        <taxon>Euteleostomi</taxon>
        <taxon>Archelosauria</taxon>
        <taxon>Archosauria</taxon>
        <taxon>Dinosauria</taxon>
        <taxon>Saurischia</taxon>
        <taxon>Theropoda</taxon>
        <taxon>Coelurosauria</taxon>
        <taxon>Aves</taxon>
        <taxon>Neognathae</taxon>
        <taxon>Neoaves</taxon>
        <taxon>Telluraves</taxon>
        <taxon>Australaves</taxon>
        <taxon>Passeriformes</taxon>
        <taxon>Sylvioidea</taxon>
        <taxon>Hirundinidae</taxon>
        <taxon>Hirundo</taxon>
    </lineage>
</organism>
<evidence type="ECO:0000313" key="1">
    <source>
        <dbReference type="EMBL" id="RMC18931.1"/>
    </source>
</evidence>
<gene>
    <name evidence="1" type="ORF">DUI87_03529</name>
</gene>
<proteinExistence type="predicted"/>
<dbReference type="EMBL" id="QRBI01000095">
    <property type="protein sequence ID" value="RMC18931.1"/>
    <property type="molecule type" value="Genomic_DNA"/>
</dbReference>
<dbReference type="OrthoDB" id="529194at2759"/>